<keyword evidence="1" id="KW-0720">Serine protease</keyword>
<dbReference type="EMBL" id="JBBYAF010000003">
    <property type="protein sequence ID" value="MEL3971170.1"/>
    <property type="molecule type" value="Genomic_DNA"/>
</dbReference>
<dbReference type="GO" id="GO:0006508">
    <property type="term" value="P:proteolysis"/>
    <property type="evidence" value="ECO:0007669"/>
    <property type="project" value="UniProtKB-KW"/>
</dbReference>
<reference evidence="2 3" key="1">
    <citation type="submission" date="2024-04" db="EMBL/GenBank/DDBJ databases">
        <title>Bacillus oryzaecorticis sp. nov., a moderately halophilic bacterium isolated from rice husks.</title>
        <authorList>
            <person name="Zhu H.-S."/>
        </authorList>
    </citation>
    <scope>NUCLEOTIDE SEQUENCE [LARGE SCALE GENOMIC DNA]</scope>
    <source>
        <strain evidence="2 3">ZC255</strain>
    </source>
</reference>
<gene>
    <name evidence="2" type="ORF">AAEO50_02670</name>
</gene>
<evidence type="ECO:0000313" key="2">
    <source>
        <dbReference type="EMBL" id="MEL3971170.1"/>
    </source>
</evidence>
<keyword evidence="2" id="KW-0645">Protease</keyword>
<dbReference type="InterPro" id="IPR009003">
    <property type="entry name" value="Peptidase_S1_PA"/>
</dbReference>
<dbReference type="Pfam" id="PF13365">
    <property type="entry name" value="Trypsin_2"/>
    <property type="match status" value="1"/>
</dbReference>
<dbReference type="GO" id="GO:0008233">
    <property type="term" value="F:peptidase activity"/>
    <property type="evidence" value="ECO:0007669"/>
    <property type="project" value="UniProtKB-KW"/>
</dbReference>
<proteinExistence type="predicted"/>
<sequence>MAFLDSTSKEWADILKGRESLIRKIKEFDNFNIDPVSLPSLFIQVLFEIDANQREILSTATGFVVKHNGIYYLITNLHVVTGRHTETGKCLHGLGAVPNKLRIWHHSTLATMGYGAWGFREESLYDGEEKPLWLEHPNKNIKDRDNYLEPNVDVIALPLTDLDKNVLIHPIEIDELDFDIKLSPGTTCHIVGYPFGRSAKSFPIWKTGHIASDIAVHKNQRHFFIDATTREGMSGSPVVYRTFGPYESNSGEIIMNSSIKTRFLGIYSGRIEKDIEVGMVWTPNIIKEIINAPKNR</sequence>
<dbReference type="SUPFAM" id="SSF50494">
    <property type="entry name" value="Trypsin-like serine proteases"/>
    <property type="match status" value="1"/>
</dbReference>
<evidence type="ECO:0000256" key="1">
    <source>
        <dbReference type="ARBA" id="ARBA00022825"/>
    </source>
</evidence>
<comment type="caution">
    <text evidence="2">The sequence shown here is derived from an EMBL/GenBank/DDBJ whole genome shotgun (WGS) entry which is preliminary data.</text>
</comment>
<name>A0ABU9K529_9BACI</name>
<protein>
    <submittedName>
        <fullName evidence="2">Serine protease</fullName>
    </submittedName>
</protein>
<keyword evidence="3" id="KW-1185">Reference proteome</keyword>
<dbReference type="InterPro" id="IPR043504">
    <property type="entry name" value="Peptidase_S1_PA_chymotrypsin"/>
</dbReference>
<dbReference type="Gene3D" id="2.40.10.10">
    <property type="entry name" value="Trypsin-like serine proteases"/>
    <property type="match status" value="1"/>
</dbReference>
<organism evidence="2 3">
    <name type="scientific">Rossellomorea oryzaecorticis</name>
    <dbReference type="NCBI Taxonomy" id="1396505"/>
    <lineage>
        <taxon>Bacteria</taxon>
        <taxon>Bacillati</taxon>
        <taxon>Bacillota</taxon>
        <taxon>Bacilli</taxon>
        <taxon>Bacillales</taxon>
        <taxon>Bacillaceae</taxon>
        <taxon>Rossellomorea</taxon>
    </lineage>
</organism>
<keyword evidence="1" id="KW-0378">Hydrolase</keyword>
<accession>A0ABU9K529</accession>
<evidence type="ECO:0000313" key="3">
    <source>
        <dbReference type="Proteomes" id="UP001389717"/>
    </source>
</evidence>
<dbReference type="RefSeq" id="WP_341980124.1">
    <property type="nucleotide sequence ID" value="NZ_JBBYAF010000003.1"/>
</dbReference>
<dbReference type="Proteomes" id="UP001389717">
    <property type="component" value="Unassembled WGS sequence"/>
</dbReference>